<proteinExistence type="predicted"/>
<evidence type="ECO:0000313" key="4">
    <source>
        <dbReference type="Proteomes" id="UP000650994"/>
    </source>
</evidence>
<reference evidence="4" key="4">
    <citation type="journal article" date="2019" name="Int. J. Syst. Evol. Microbiol.">
        <title>The Global Catalogue of Microorganisms (GCM) 10K type strain sequencing project: providing services to taxonomists for standard genome sequencing and annotation.</title>
        <authorList>
            <consortium name="The Broad Institute Genomics Platform"/>
            <consortium name="The Broad Institute Genome Sequencing Center for Infectious Disease"/>
            <person name="Wu L."/>
            <person name="Ma J."/>
        </authorList>
    </citation>
    <scope>NUCLEOTIDE SEQUENCE [LARGE SCALE GENOMIC DNA]</scope>
    <source>
        <strain evidence="4">CGMCC 1.12707</strain>
    </source>
</reference>
<protein>
    <recommendedName>
        <fullName evidence="5">Spheroidene monooxygenase</fullName>
    </recommendedName>
</protein>
<keyword evidence="4" id="KW-1185">Reference proteome</keyword>
<name>A0A1M6Z0R7_9FLAO</name>
<dbReference type="InterPro" id="IPR049574">
    <property type="entry name" value="CrtA-like"/>
</dbReference>
<dbReference type="STRING" id="1434701.SAMN05443634_107118"/>
<sequence length="229" mass="26852">MLFTYHIVKLPLISAIRILFFPPKHTNGLIQAEIMSGMTLGAPVYSISRILTRQIVMFAQWKDEESLEHFLQTKPFGKKLTKGWYVKLLFLRQWGTISGFEIPKHEIEIEKMDTTVVAVTIARMKLLEIPRFIRWGIPVEKLVRDHKGTTLSLASIRFPRTISTFSIWKTQQEMLEMVSGHSKVEKPKRHLDAMKERNRKDFHVEFTTLRFQPLEEYGSWKGKSTYTQK</sequence>
<dbReference type="EMBL" id="FRBH01000007">
    <property type="protein sequence ID" value="SHL23973.1"/>
    <property type="molecule type" value="Genomic_DNA"/>
</dbReference>
<accession>A0A1M6Z0R7</accession>
<dbReference type="EMBL" id="BMFL01000001">
    <property type="protein sequence ID" value="GGE87569.1"/>
    <property type="molecule type" value="Genomic_DNA"/>
</dbReference>
<evidence type="ECO:0000313" key="3">
    <source>
        <dbReference type="Proteomes" id="UP000184120"/>
    </source>
</evidence>
<reference evidence="2" key="3">
    <citation type="submission" date="2016-11" db="EMBL/GenBank/DDBJ databases">
        <authorList>
            <person name="Jaros S."/>
            <person name="Januszkiewicz K."/>
            <person name="Wedrychowicz H."/>
        </authorList>
    </citation>
    <scope>NUCLEOTIDE SEQUENCE [LARGE SCALE GENOMIC DNA]</scope>
    <source>
        <strain evidence="2">DSM 27989</strain>
    </source>
</reference>
<gene>
    <name evidence="1" type="ORF">GCM10010984_01670</name>
    <name evidence="2" type="ORF">SAMN05443634_107118</name>
</gene>
<dbReference type="Proteomes" id="UP000650994">
    <property type="component" value="Unassembled WGS sequence"/>
</dbReference>
<dbReference type="RefSeq" id="WP_072932254.1">
    <property type="nucleotide sequence ID" value="NZ_BMFL01000001.1"/>
</dbReference>
<evidence type="ECO:0000313" key="2">
    <source>
        <dbReference type="EMBL" id="SHL23973.1"/>
    </source>
</evidence>
<dbReference type="OrthoDB" id="701861at2"/>
<reference evidence="1" key="5">
    <citation type="submission" date="2024-05" db="EMBL/GenBank/DDBJ databases">
        <authorList>
            <person name="Sun Q."/>
            <person name="Zhou Y."/>
        </authorList>
    </citation>
    <scope>NUCLEOTIDE SEQUENCE</scope>
    <source>
        <strain evidence="1">CGMCC 1.12707</strain>
    </source>
</reference>
<reference evidence="1" key="1">
    <citation type="journal article" date="2014" name="Int. J. Syst. Evol. Microbiol.">
        <title>Complete genome of a new Firmicutes species belonging to the dominant human colonic microbiota ('Ruminococcus bicirculans') reveals two chromosomes and a selective capacity to utilize plant glucans.</title>
        <authorList>
            <consortium name="NISC Comparative Sequencing Program"/>
            <person name="Wegmann U."/>
            <person name="Louis P."/>
            <person name="Goesmann A."/>
            <person name="Henrissat B."/>
            <person name="Duncan S.H."/>
            <person name="Flint H.J."/>
        </authorList>
    </citation>
    <scope>NUCLEOTIDE SEQUENCE</scope>
    <source>
        <strain evidence="1">CGMCC 1.12707</strain>
    </source>
</reference>
<evidence type="ECO:0008006" key="5">
    <source>
        <dbReference type="Google" id="ProtNLM"/>
    </source>
</evidence>
<organism evidence="2 3">
    <name type="scientific">Chishuiella changwenlii</name>
    <dbReference type="NCBI Taxonomy" id="1434701"/>
    <lineage>
        <taxon>Bacteria</taxon>
        <taxon>Pseudomonadati</taxon>
        <taxon>Bacteroidota</taxon>
        <taxon>Flavobacteriia</taxon>
        <taxon>Flavobacteriales</taxon>
        <taxon>Weeksellaceae</taxon>
        <taxon>Chishuiella</taxon>
    </lineage>
</organism>
<evidence type="ECO:0000313" key="1">
    <source>
        <dbReference type="EMBL" id="GGE87569.1"/>
    </source>
</evidence>
<reference evidence="3" key="2">
    <citation type="submission" date="2016-11" db="EMBL/GenBank/DDBJ databases">
        <authorList>
            <person name="Varghese N."/>
            <person name="Submissions S."/>
        </authorList>
    </citation>
    <scope>NUCLEOTIDE SEQUENCE [LARGE SCALE GENOMIC DNA]</scope>
    <source>
        <strain evidence="3">DSM 27989</strain>
    </source>
</reference>
<dbReference type="AlphaFoldDB" id="A0A1M6Z0R7"/>
<dbReference type="CDD" id="cd21650">
    <property type="entry name" value="CrtA-like"/>
    <property type="match status" value="1"/>
</dbReference>
<dbReference type="Proteomes" id="UP000184120">
    <property type="component" value="Unassembled WGS sequence"/>
</dbReference>